<feature type="transmembrane region" description="Helical" evidence="1">
    <location>
        <begin position="418"/>
        <end position="441"/>
    </location>
</feature>
<proteinExistence type="predicted"/>
<sequence>MVVSYMPEPHQRGTFGLLWSCLSTLILCVWTAMHPNLVPVQRPLAKTYYKLCLMICAIIFPEMIMCMAVAQWLHAKRVHRAWLDAWKGDDERQQWLGLSGSFFVIMGGFVVNETQGAGSSCQWSKDGQRISQQSGHDKLVTTIGENGFIELLNNGFIQDLVNKGHLTRAHFDHRIIDDKGKSSNIAKTIAVVQVLWMMVQIIGRKAAGLPITLLEVHVAIQIPYSVIAYICWWSKPLDVAQPIQIPLDREQLLGHDCRQETKYPFYGQLFITERPSHGSFPHMLLRSMYDVSVFFDHGVELASAVTAVLTGGLHATAWHWHFPSSAERLLWRMAAIGTGAFPTIAYLIVRNRGIELFLIRLAYYGRFNNRSTIKQVFDIFVSMCDAFRGAADLGDCESLSIGIKSKPSSDWPPWMPPWFRVVLMSVFLVCGLTYMLCILYLTVESFVSLRSVPVGVYSTLRWSSIFPHL</sequence>
<evidence type="ECO:0000313" key="3">
    <source>
        <dbReference type="Proteomes" id="UP000246702"/>
    </source>
</evidence>
<evidence type="ECO:0000313" key="2">
    <source>
        <dbReference type="EMBL" id="PWY94235.1"/>
    </source>
</evidence>
<dbReference type="Proteomes" id="UP000246702">
    <property type="component" value="Unassembled WGS sequence"/>
</dbReference>
<keyword evidence="1" id="KW-0472">Membrane</keyword>
<feature type="transmembrane region" description="Helical" evidence="1">
    <location>
        <begin position="93"/>
        <end position="111"/>
    </location>
</feature>
<organism evidence="2 3">
    <name type="scientific">Aspergillus sclerotioniger CBS 115572</name>
    <dbReference type="NCBI Taxonomy" id="1450535"/>
    <lineage>
        <taxon>Eukaryota</taxon>
        <taxon>Fungi</taxon>
        <taxon>Dikarya</taxon>
        <taxon>Ascomycota</taxon>
        <taxon>Pezizomycotina</taxon>
        <taxon>Eurotiomycetes</taxon>
        <taxon>Eurotiomycetidae</taxon>
        <taxon>Eurotiales</taxon>
        <taxon>Aspergillaceae</taxon>
        <taxon>Aspergillus</taxon>
        <taxon>Aspergillus subgen. Circumdati</taxon>
    </lineage>
</organism>
<dbReference type="STRING" id="1450535.A0A317X7B7"/>
<gene>
    <name evidence="2" type="ORF">BO94DRAFT_532186</name>
</gene>
<dbReference type="OrthoDB" id="9451547at2759"/>
<evidence type="ECO:0000256" key="1">
    <source>
        <dbReference type="SAM" id="Phobius"/>
    </source>
</evidence>
<dbReference type="EMBL" id="MSFK01000005">
    <property type="protein sequence ID" value="PWY94235.1"/>
    <property type="molecule type" value="Genomic_DNA"/>
</dbReference>
<feature type="transmembrane region" description="Helical" evidence="1">
    <location>
        <begin position="329"/>
        <end position="349"/>
    </location>
</feature>
<dbReference type="AlphaFoldDB" id="A0A317X7B7"/>
<dbReference type="RefSeq" id="XP_025470996.1">
    <property type="nucleotide sequence ID" value="XM_025611070.1"/>
</dbReference>
<feature type="transmembrane region" description="Helical" evidence="1">
    <location>
        <begin position="51"/>
        <end position="73"/>
    </location>
</feature>
<keyword evidence="1" id="KW-1133">Transmembrane helix</keyword>
<feature type="transmembrane region" description="Helical" evidence="1">
    <location>
        <begin position="12"/>
        <end position="30"/>
    </location>
</feature>
<dbReference type="PANTHER" id="PTHR35043">
    <property type="entry name" value="TRANSCRIPTION FACTOR DOMAIN-CONTAINING PROTEIN"/>
    <property type="match status" value="1"/>
</dbReference>
<protein>
    <submittedName>
        <fullName evidence="2">Uncharacterized protein</fullName>
    </submittedName>
</protein>
<accession>A0A317X7B7</accession>
<comment type="caution">
    <text evidence="2">The sequence shown here is derived from an EMBL/GenBank/DDBJ whole genome shotgun (WGS) entry which is preliminary data.</text>
</comment>
<keyword evidence="1" id="KW-0812">Transmembrane</keyword>
<reference evidence="2 3" key="1">
    <citation type="submission" date="2016-12" db="EMBL/GenBank/DDBJ databases">
        <title>The genomes of Aspergillus section Nigri reveals drivers in fungal speciation.</title>
        <authorList>
            <consortium name="DOE Joint Genome Institute"/>
            <person name="Vesth T.C."/>
            <person name="Nybo J."/>
            <person name="Theobald S."/>
            <person name="Brandl J."/>
            <person name="Frisvad J.C."/>
            <person name="Nielsen K.F."/>
            <person name="Lyhne E.K."/>
            <person name="Kogle M.E."/>
            <person name="Kuo A."/>
            <person name="Riley R."/>
            <person name="Clum A."/>
            <person name="Nolan M."/>
            <person name="Lipzen A."/>
            <person name="Salamov A."/>
            <person name="Henrissat B."/>
            <person name="Wiebenga A."/>
            <person name="De Vries R.P."/>
            <person name="Grigoriev I.V."/>
            <person name="Mortensen U.H."/>
            <person name="Andersen M.R."/>
            <person name="Baker S.E."/>
        </authorList>
    </citation>
    <scope>NUCLEOTIDE SEQUENCE [LARGE SCALE GENOMIC DNA]</scope>
    <source>
        <strain evidence="2 3">CBS 115572</strain>
    </source>
</reference>
<keyword evidence="3" id="KW-1185">Reference proteome</keyword>
<dbReference type="PANTHER" id="PTHR35043:SF7">
    <property type="entry name" value="TRANSCRIPTION FACTOR DOMAIN-CONTAINING PROTEIN"/>
    <property type="match status" value="1"/>
</dbReference>
<dbReference type="GeneID" id="37113213"/>
<name>A0A317X7B7_9EURO</name>